<dbReference type="SUPFAM" id="SSF75005">
    <property type="entry name" value="Arabinanase/levansucrase/invertase"/>
    <property type="match status" value="1"/>
</dbReference>
<keyword evidence="5" id="KW-0119">Carbohydrate metabolism</keyword>
<dbReference type="InterPro" id="IPR006710">
    <property type="entry name" value="Glyco_hydro_43"/>
</dbReference>
<dbReference type="AlphaFoldDB" id="A0A3E4NFP2"/>
<dbReference type="InterPro" id="IPR008979">
    <property type="entry name" value="Galactose-bd-like_sf"/>
</dbReference>
<feature type="site" description="Important for catalytic activity, responsible for pKa modulation of the active site Glu and correct orientation of both the proton donor and substrate" evidence="8">
    <location>
        <position position="149"/>
    </location>
</feature>
<evidence type="ECO:0000256" key="6">
    <source>
        <dbReference type="ARBA" id="ARBA00023295"/>
    </source>
</evidence>
<dbReference type="InterPro" id="IPR052176">
    <property type="entry name" value="Glycosyl_Hydrlase_43_Enz"/>
</dbReference>
<evidence type="ECO:0000256" key="1">
    <source>
        <dbReference type="ARBA" id="ARBA00009865"/>
    </source>
</evidence>
<dbReference type="Proteomes" id="UP000261210">
    <property type="component" value="Unassembled WGS sequence"/>
</dbReference>
<dbReference type="Gene3D" id="2.60.120.260">
    <property type="entry name" value="Galactose-binding domain-like"/>
    <property type="match status" value="1"/>
</dbReference>
<evidence type="ECO:0000259" key="11">
    <source>
        <dbReference type="PROSITE" id="PS51175"/>
    </source>
</evidence>
<evidence type="ECO:0000313" key="12">
    <source>
        <dbReference type="EMBL" id="RGK62726.1"/>
    </source>
</evidence>
<dbReference type="Pfam" id="PF03422">
    <property type="entry name" value="CBM_6"/>
    <property type="match status" value="1"/>
</dbReference>
<sequence length="481" mass="54389">MKRRVNFLLVAMASVLMCQAQKPIVQTCYTSDPAPMVYKDTFYVYTGHDEDGQHKEFVMNEWRVYKSADMVNWTDCGAPLSLETFKWAEWGAWASQCIERNGHFYWYVCCTSRQTHEMAIGVAVADSPTGPFVDPLGHPIVEGSGGYIDPTAFVDSHGDAYLYWGNPGLWCCKLNKDMISYDTSFEIKGKHVTKVKDGVWKFVQDEESFGGPEVLEPNTKPVDYKDLYEEGPFFYERDGKYYLMYAAGGVPEHIAYSMSKKPTGPWKYMGQVMRLQDANGNIIRSQDTWCWTNHAGVAKFKGNDYFVFHCGRLPGGSGFNRAVAIQKFSYNADGTIPEIILSQEPLESVGALNPFKRVEAETMAWSEGLKTESNKHVGVYVTDIQNGDYLQLRNVDFSRAAKTMEARVASSQHGGQIEVHLDSTDGKTIAKVEVPITGGWEDWTTVSVPVTETIIGKHDIYLVFKGRMCTKLFNFDYWQFK</sequence>
<evidence type="ECO:0000256" key="4">
    <source>
        <dbReference type="ARBA" id="ARBA00022801"/>
    </source>
</evidence>
<dbReference type="SUPFAM" id="SSF49785">
    <property type="entry name" value="Galactose-binding domain-like"/>
    <property type="match status" value="1"/>
</dbReference>
<name>A0A3E4NFP2_9BACE</name>
<evidence type="ECO:0000256" key="3">
    <source>
        <dbReference type="ARBA" id="ARBA00022729"/>
    </source>
</evidence>
<feature type="active site" description="Proton donor" evidence="7">
    <location>
        <position position="230"/>
    </location>
</feature>
<dbReference type="GO" id="GO:0045493">
    <property type="term" value="P:xylan catabolic process"/>
    <property type="evidence" value="ECO:0007669"/>
    <property type="project" value="UniProtKB-KW"/>
</dbReference>
<evidence type="ECO:0000313" key="13">
    <source>
        <dbReference type="Proteomes" id="UP000261210"/>
    </source>
</evidence>
<dbReference type="InterPro" id="IPR005084">
    <property type="entry name" value="CBM6"/>
</dbReference>
<dbReference type="Pfam" id="PF04616">
    <property type="entry name" value="Glyco_hydro_43"/>
    <property type="match status" value="1"/>
</dbReference>
<dbReference type="PANTHER" id="PTHR43772:SF2">
    <property type="entry name" value="PUTATIVE (AFU_ORTHOLOGUE AFUA_2G04480)-RELATED"/>
    <property type="match status" value="1"/>
</dbReference>
<dbReference type="GO" id="GO:0030246">
    <property type="term" value="F:carbohydrate binding"/>
    <property type="evidence" value="ECO:0007669"/>
    <property type="project" value="InterPro"/>
</dbReference>
<evidence type="ECO:0000256" key="9">
    <source>
        <dbReference type="RuleBase" id="RU361187"/>
    </source>
</evidence>
<evidence type="ECO:0000256" key="10">
    <source>
        <dbReference type="SAM" id="SignalP"/>
    </source>
</evidence>
<organism evidence="12 13">
    <name type="scientific">Bacteroides xylanisolvens</name>
    <dbReference type="NCBI Taxonomy" id="371601"/>
    <lineage>
        <taxon>Bacteria</taxon>
        <taxon>Pseudomonadati</taxon>
        <taxon>Bacteroidota</taxon>
        <taxon>Bacteroidia</taxon>
        <taxon>Bacteroidales</taxon>
        <taxon>Bacteroidaceae</taxon>
        <taxon>Bacteroides</taxon>
    </lineage>
</organism>
<dbReference type="CDD" id="cd04084">
    <property type="entry name" value="CBM6_xylanase-like"/>
    <property type="match status" value="1"/>
</dbReference>
<keyword evidence="2" id="KW-0858">Xylan degradation</keyword>
<dbReference type="Gene3D" id="2.115.10.20">
    <property type="entry name" value="Glycosyl hydrolase domain, family 43"/>
    <property type="match status" value="1"/>
</dbReference>
<dbReference type="PANTHER" id="PTHR43772">
    <property type="entry name" value="ENDO-1,4-BETA-XYLANASE"/>
    <property type="match status" value="1"/>
</dbReference>
<feature type="chain" id="PRO_5017577823" evidence="10">
    <location>
        <begin position="21"/>
        <end position="481"/>
    </location>
</feature>
<comment type="similarity">
    <text evidence="1 9">Belongs to the glycosyl hydrolase 43 family.</text>
</comment>
<dbReference type="EMBL" id="QSQU01000013">
    <property type="protein sequence ID" value="RGK62726.1"/>
    <property type="molecule type" value="Genomic_DNA"/>
</dbReference>
<proteinExistence type="inferred from homology"/>
<accession>A0A3E4NFP2</accession>
<dbReference type="GO" id="GO:0004553">
    <property type="term" value="F:hydrolase activity, hydrolyzing O-glycosyl compounds"/>
    <property type="evidence" value="ECO:0007669"/>
    <property type="project" value="InterPro"/>
</dbReference>
<feature type="signal peptide" evidence="10">
    <location>
        <begin position="1"/>
        <end position="20"/>
    </location>
</feature>
<evidence type="ECO:0000256" key="2">
    <source>
        <dbReference type="ARBA" id="ARBA00022651"/>
    </source>
</evidence>
<evidence type="ECO:0000256" key="8">
    <source>
        <dbReference type="PIRSR" id="PIRSR606710-2"/>
    </source>
</evidence>
<dbReference type="InterPro" id="IPR006584">
    <property type="entry name" value="Cellulose-bd_IV"/>
</dbReference>
<dbReference type="CDD" id="cd18618">
    <property type="entry name" value="GH43_Xsa43E-like"/>
    <property type="match status" value="1"/>
</dbReference>
<keyword evidence="6 9" id="KW-0326">Glycosidase</keyword>
<evidence type="ECO:0000256" key="7">
    <source>
        <dbReference type="PIRSR" id="PIRSR606710-1"/>
    </source>
</evidence>
<protein>
    <submittedName>
        <fullName evidence="12">Carbohydrate-binding protein</fullName>
    </submittedName>
</protein>
<keyword evidence="2" id="KW-0624">Polysaccharide degradation</keyword>
<dbReference type="RefSeq" id="WP_117683894.1">
    <property type="nucleotide sequence ID" value="NZ_JADNHC010000008.1"/>
</dbReference>
<keyword evidence="4 9" id="KW-0378">Hydrolase</keyword>
<dbReference type="SMART" id="SM00606">
    <property type="entry name" value="CBD_IV"/>
    <property type="match status" value="1"/>
</dbReference>
<keyword evidence="3 10" id="KW-0732">Signal</keyword>
<dbReference type="InterPro" id="IPR023296">
    <property type="entry name" value="Glyco_hydro_beta-prop_sf"/>
</dbReference>
<comment type="caution">
    <text evidence="12">The sequence shown here is derived from an EMBL/GenBank/DDBJ whole genome shotgun (WGS) entry which is preliminary data.</text>
</comment>
<gene>
    <name evidence="12" type="ORF">DXD03_10580</name>
</gene>
<evidence type="ECO:0000256" key="5">
    <source>
        <dbReference type="ARBA" id="ARBA00023277"/>
    </source>
</evidence>
<reference evidence="12 13" key="1">
    <citation type="submission" date="2018-08" db="EMBL/GenBank/DDBJ databases">
        <title>A genome reference for cultivated species of the human gut microbiota.</title>
        <authorList>
            <person name="Zou Y."/>
            <person name="Xue W."/>
            <person name="Luo G."/>
        </authorList>
    </citation>
    <scope>NUCLEOTIDE SEQUENCE [LARGE SCALE GENOMIC DNA]</scope>
    <source>
        <strain evidence="12 13">TF10-34</strain>
    </source>
</reference>
<feature type="domain" description="CBM6" evidence="11">
    <location>
        <begin position="356"/>
        <end position="481"/>
    </location>
</feature>
<feature type="active site" description="Proton acceptor" evidence="7">
    <location>
        <position position="32"/>
    </location>
</feature>
<dbReference type="PROSITE" id="PS51175">
    <property type="entry name" value="CBM6"/>
    <property type="match status" value="1"/>
</dbReference>